<dbReference type="EMBL" id="JASJND010000001">
    <property type="protein sequence ID" value="MDJ1112921.1"/>
    <property type="molecule type" value="Genomic_DNA"/>
</dbReference>
<reference evidence="2 3" key="1">
    <citation type="submission" date="2023-05" db="EMBL/GenBank/DDBJ databases">
        <title>Microbacterium dauci sp.nov., Isolated from Carrot Rhizosphere Soil.</title>
        <authorList>
            <person name="Xiao Z."/>
            <person name="Zheng J."/>
        </authorList>
    </citation>
    <scope>NUCLEOTIDE SEQUENCE [LARGE SCALE GENOMIC DNA]</scope>
    <source>
        <strain evidence="2 3">LX3-4</strain>
    </source>
</reference>
<evidence type="ECO:0000256" key="1">
    <source>
        <dbReference type="SAM" id="Phobius"/>
    </source>
</evidence>
<keyword evidence="1" id="KW-0472">Membrane</keyword>
<feature type="transmembrane region" description="Helical" evidence="1">
    <location>
        <begin position="7"/>
        <end position="29"/>
    </location>
</feature>
<keyword evidence="1" id="KW-1133">Transmembrane helix</keyword>
<feature type="transmembrane region" description="Helical" evidence="1">
    <location>
        <begin position="35"/>
        <end position="54"/>
    </location>
</feature>
<sequence length="349" mass="37493">MNGRVHAGLTIVAVVFTGYLVVGGLVWTAPVTLPVVHLAAIGLYLATTWLCIFWGSTRRGAEADDVLHHGPALPAWLCILALATAVIVPSATWYAVDIGARLEPFATWSLGGIGALMAIVVVRRRVLVAWAGVAALSVAAIAWIGVVDALTFGVVGSVVWVVTAQLLTALVDRAGNDTAELTAIQRRSSEWLASQGGRRRERRVRVRHALSVAGPVLIRTIETGGRLSDDEREQARLAEGALRDELRGPRLLDESVRARLHEARSRGSVVTVLDEGGLEGVGDATLERIREDLARALEGADSDRIYIRTSPHDRIAVTVVGRSRATSESDDDEVVDLWHEISHADDDAS</sequence>
<keyword evidence="1" id="KW-0812">Transmembrane</keyword>
<feature type="transmembrane region" description="Helical" evidence="1">
    <location>
        <begin position="127"/>
        <end position="146"/>
    </location>
</feature>
<protein>
    <submittedName>
        <fullName evidence="2">Uncharacterized protein</fullName>
    </submittedName>
</protein>
<gene>
    <name evidence="2" type="ORF">QNI14_00485</name>
</gene>
<feature type="transmembrane region" description="Helical" evidence="1">
    <location>
        <begin position="152"/>
        <end position="171"/>
    </location>
</feature>
<dbReference type="RefSeq" id="WP_283714228.1">
    <property type="nucleotide sequence ID" value="NZ_JASJND010000001.1"/>
</dbReference>
<feature type="transmembrane region" description="Helical" evidence="1">
    <location>
        <begin position="75"/>
        <end position="96"/>
    </location>
</feature>
<evidence type="ECO:0000313" key="2">
    <source>
        <dbReference type="EMBL" id="MDJ1112921.1"/>
    </source>
</evidence>
<name>A0ABT6ZA95_9MICO</name>
<accession>A0ABT6ZA95</accession>
<organism evidence="2 3">
    <name type="scientific">Microbacterium dauci</name>
    <dbReference type="NCBI Taxonomy" id="3048008"/>
    <lineage>
        <taxon>Bacteria</taxon>
        <taxon>Bacillati</taxon>
        <taxon>Actinomycetota</taxon>
        <taxon>Actinomycetes</taxon>
        <taxon>Micrococcales</taxon>
        <taxon>Microbacteriaceae</taxon>
        <taxon>Microbacterium</taxon>
    </lineage>
</organism>
<keyword evidence="3" id="KW-1185">Reference proteome</keyword>
<comment type="caution">
    <text evidence="2">The sequence shown here is derived from an EMBL/GenBank/DDBJ whole genome shotgun (WGS) entry which is preliminary data.</text>
</comment>
<dbReference type="Proteomes" id="UP001321481">
    <property type="component" value="Unassembled WGS sequence"/>
</dbReference>
<feature type="transmembrane region" description="Helical" evidence="1">
    <location>
        <begin position="102"/>
        <end position="122"/>
    </location>
</feature>
<proteinExistence type="predicted"/>
<evidence type="ECO:0000313" key="3">
    <source>
        <dbReference type="Proteomes" id="UP001321481"/>
    </source>
</evidence>